<dbReference type="AlphaFoldDB" id="A2GVB4"/>
<dbReference type="VEuPathDB" id="TrichDB:TVAGG3_0211120"/>
<keyword evidence="1" id="KW-0472">Membrane</keyword>
<evidence type="ECO:0000313" key="3">
    <source>
        <dbReference type="Proteomes" id="UP000001542"/>
    </source>
</evidence>
<organism evidence="2 3">
    <name type="scientific">Trichomonas vaginalis (strain ATCC PRA-98 / G3)</name>
    <dbReference type="NCBI Taxonomy" id="412133"/>
    <lineage>
        <taxon>Eukaryota</taxon>
        <taxon>Metamonada</taxon>
        <taxon>Parabasalia</taxon>
        <taxon>Trichomonadida</taxon>
        <taxon>Trichomonadidae</taxon>
        <taxon>Trichomonas</taxon>
    </lineage>
</organism>
<evidence type="ECO:0000256" key="1">
    <source>
        <dbReference type="SAM" id="Phobius"/>
    </source>
</evidence>
<dbReference type="EMBL" id="DS120849">
    <property type="protein sequence ID" value="EAX78903.1"/>
    <property type="molecule type" value="Genomic_DNA"/>
</dbReference>
<feature type="transmembrane region" description="Helical" evidence="1">
    <location>
        <begin position="12"/>
        <end position="33"/>
    </location>
</feature>
<reference evidence="2" key="2">
    <citation type="journal article" date="2007" name="Science">
        <title>Draft genome sequence of the sexually transmitted pathogen Trichomonas vaginalis.</title>
        <authorList>
            <person name="Carlton J.M."/>
            <person name="Hirt R.P."/>
            <person name="Silva J.C."/>
            <person name="Delcher A.L."/>
            <person name="Schatz M."/>
            <person name="Zhao Q."/>
            <person name="Wortman J.R."/>
            <person name="Bidwell S.L."/>
            <person name="Alsmark U.C.M."/>
            <person name="Besteiro S."/>
            <person name="Sicheritz-Ponten T."/>
            <person name="Noel C.J."/>
            <person name="Dacks J.B."/>
            <person name="Foster P.G."/>
            <person name="Simillion C."/>
            <person name="Van de Peer Y."/>
            <person name="Miranda-Saavedra D."/>
            <person name="Barton G.J."/>
            <person name="Westrop G.D."/>
            <person name="Mueller S."/>
            <person name="Dessi D."/>
            <person name="Fiori P.L."/>
            <person name="Ren Q."/>
            <person name="Paulsen I."/>
            <person name="Zhang H."/>
            <person name="Bastida-Corcuera F.D."/>
            <person name="Simoes-Barbosa A."/>
            <person name="Brown M.T."/>
            <person name="Hayes R.D."/>
            <person name="Mukherjee M."/>
            <person name="Okumura C.Y."/>
            <person name="Schneider R."/>
            <person name="Smith A.J."/>
            <person name="Vanacova S."/>
            <person name="Villalvazo M."/>
            <person name="Haas B.J."/>
            <person name="Pertea M."/>
            <person name="Feldblyum T.V."/>
            <person name="Utterback T.R."/>
            <person name="Shu C.L."/>
            <person name="Osoegawa K."/>
            <person name="de Jong P.J."/>
            <person name="Hrdy I."/>
            <person name="Horvathova L."/>
            <person name="Zubacova Z."/>
            <person name="Dolezal P."/>
            <person name="Malik S.B."/>
            <person name="Logsdon J.M. Jr."/>
            <person name="Henze K."/>
            <person name="Gupta A."/>
            <person name="Wang C.C."/>
            <person name="Dunne R.L."/>
            <person name="Upcroft J.A."/>
            <person name="Upcroft P."/>
            <person name="White O."/>
            <person name="Salzberg S.L."/>
            <person name="Tang P."/>
            <person name="Chiu C.-H."/>
            <person name="Lee Y.-S."/>
            <person name="Embley T.M."/>
            <person name="Coombs G.H."/>
            <person name="Mottram J.C."/>
            <person name="Tachezy J."/>
            <person name="Fraser-Liggett C.M."/>
            <person name="Johnson P.J."/>
        </authorList>
    </citation>
    <scope>NUCLEOTIDE SEQUENCE [LARGE SCALE GENOMIC DNA]</scope>
    <source>
        <strain evidence="2">G3</strain>
    </source>
</reference>
<dbReference type="KEGG" id="tva:75644859"/>
<name>A2GVB4_TRIV3</name>
<accession>A2GVB4</accession>
<dbReference type="Proteomes" id="UP000001542">
    <property type="component" value="Unassembled WGS sequence"/>
</dbReference>
<keyword evidence="3" id="KW-1185">Reference proteome</keyword>
<dbReference type="InParanoid" id="A2GVB4"/>
<gene>
    <name evidence="2" type="ORF">TVAG_373730</name>
</gene>
<dbReference type="VEuPathDB" id="TrichDB:TVAG_373730"/>
<protein>
    <submittedName>
        <fullName evidence="2">Uncharacterized protein</fullName>
    </submittedName>
</protein>
<dbReference type="RefSeq" id="XP_001291833.1">
    <property type="nucleotide sequence ID" value="XM_001291832.1"/>
</dbReference>
<reference evidence="2" key="1">
    <citation type="submission" date="2006-10" db="EMBL/GenBank/DDBJ databases">
        <authorList>
            <person name="Amadeo P."/>
            <person name="Zhao Q."/>
            <person name="Wortman J."/>
            <person name="Fraser-Liggett C."/>
            <person name="Carlton J."/>
        </authorList>
    </citation>
    <scope>NUCLEOTIDE SEQUENCE</scope>
    <source>
        <strain evidence="2">G3</strain>
    </source>
</reference>
<keyword evidence="1" id="KW-1133">Transmembrane helix</keyword>
<evidence type="ECO:0000313" key="2">
    <source>
        <dbReference type="EMBL" id="EAX78903.1"/>
    </source>
</evidence>
<proteinExistence type="predicted"/>
<keyword evidence="1" id="KW-0812">Transmembrane</keyword>
<sequence length="79" mass="8889">MNATFLMIMTKLSISILSPTLYFYIIGVLLVIARQQRLDVAFTTKLARIVLLFNANSAVQSAKAQDMAKFHIQKLTQIT</sequence>